<dbReference type="Proteomes" id="UP000198885">
    <property type="component" value="Unassembled WGS sequence"/>
</dbReference>
<dbReference type="InterPro" id="IPR038396">
    <property type="entry name" value="SpoIIAA-like_sf"/>
</dbReference>
<protein>
    <submittedName>
        <fullName evidence="1">SpoIIAA-like</fullName>
    </submittedName>
</protein>
<reference evidence="1 2" key="1">
    <citation type="submission" date="2016-10" db="EMBL/GenBank/DDBJ databases">
        <authorList>
            <person name="de Groot N.N."/>
        </authorList>
    </citation>
    <scope>NUCLEOTIDE SEQUENCE [LARGE SCALE GENOMIC DNA]</scope>
    <source>
        <strain evidence="1 2">DSM 23042</strain>
    </source>
</reference>
<proteinExistence type="predicted"/>
<evidence type="ECO:0000313" key="2">
    <source>
        <dbReference type="Proteomes" id="UP000198885"/>
    </source>
</evidence>
<dbReference type="SUPFAM" id="SSF52091">
    <property type="entry name" value="SpoIIaa-like"/>
    <property type="match status" value="1"/>
</dbReference>
<dbReference type="STRING" id="641238.SAMN04490244_104194"/>
<dbReference type="EMBL" id="FOGU01000004">
    <property type="protein sequence ID" value="SER96715.1"/>
    <property type="molecule type" value="Genomic_DNA"/>
</dbReference>
<dbReference type="Pfam" id="PF11964">
    <property type="entry name" value="SpoIIAA-like"/>
    <property type="match status" value="1"/>
</dbReference>
<dbReference type="InterPro" id="IPR036513">
    <property type="entry name" value="STAS_dom_sf"/>
</dbReference>
<organism evidence="1 2">
    <name type="scientific">Tranquillimonas rosea</name>
    <dbReference type="NCBI Taxonomy" id="641238"/>
    <lineage>
        <taxon>Bacteria</taxon>
        <taxon>Pseudomonadati</taxon>
        <taxon>Pseudomonadota</taxon>
        <taxon>Alphaproteobacteria</taxon>
        <taxon>Rhodobacterales</taxon>
        <taxon>Roseobacteraceae</taxon>
        <taxon>Tranquillimonas</taxon>
    </lineage>
</organism>
<sequence length="128" mass="13893">MFHTDTIAEIAHDIPNLYAFRITGEVGRDDMKAMSEFMLGAFKAHDTVDMCLVFETDAGSKADASLSDEAVKAQAKSLRHVRNYVVAGAPDKAASMVETMGKVLPVEAKSFATEAEAFAWLRQQAHAA</sequence>
<dbReference type="InterPro" id="IPR021866">
    <property type="entry name" value="SpoIIAA-like"/>
</dbReference>
<dbReference type="OrthoDB" id="5457369at2"/>
<accession>A0A1H9THP5</accession>
<dbReference type="AlphaFoldDB" id="A0A1H9THP5"/>
<keyword evidence="2" id="KW-1185">Reference proteome</keyword>
<dbReference type="RefSeq" id="WP_092691709.1">
    <property type="nucleotide sequence ID" value="NZ_FOGU01000004.1"/>
</dbReference>
<dbReference type="Gene3D" id="3.40.50.10600">
    <property type="entry name" value="SpoIIaa-like domains"/>
    <property type="match status" value="1"/>
</dbReference>
<name>A0A1H9THP5_9RHOB</name>
<gene>
    <name evidence="1" type="ORF">SAMN04490244_104194</name>
</gene>
<evidence type="ECO:0000313" key="1">
    <source>
        <dbReference type="EMBL" id="SER96715.1"/>
    </source>
</evidence>